<gene>
    <name evidence="1" type="ORF">P7D17_03100</name>
</gene>
<proteinExistence type="predicted"/>
<dbReference type="RefSeq" id="WP_017370536.1">
    <property type="nucleotide sequence ID" value="NZ_CP141703.1"/>
</dbReference>
<evidence type="ECO:0000313" key="1">
    <source>
        <dbReference type="EMBL" id="MDT2583107.1"/>
    </source>
</evidence>
<accession>A0AAJ2IT56</accession>
<name>A0AAJ2IT56_9LACT</name>
<evidence type="ECO:0000313" key="2">
    <source>
        <dbReference type="Proteomes" id="UP001262817"/>
    </source>
</evidence>
<sequence>MDTLEFESELPGLYTFDWYIEIGLRHEFSDSIYEGNYRVQKLLPTQASILPYDIGTITSVNSNFTIDGREYNGTNDIIHNGWVADIFLDDGTELEIPYLAKNLHFKQVHAGTNELDLNEILFDEVYEYYFKNIGKVQEYIMNDILAYREAYITPRRIQWTEGQVFDKEWDGTPEVHRVRTMPDLARAGSRLEEVIVARDRAAIRVEEGWAQS</sequence>
<dbReference type="EMBL" id="JARPXR010000003">
    <property type="protein sequence ID" value="MDT2583107.1"/>
    <property type="molecule type" value="Genomic_DNA"/>
</dbReference>
<organism evidence="1 2">
    <name type="scientific">Lactococcus petauri</name>
    <dbReference type="NCBI Taxonomy" id="1940789"/>
    <lineage>
        <taxon>Bacteria</taxon>
        <taxon>Bacillati</taxon>
        <taxon>Bacillota</taxon>
        <taxon>Bacilli</taxon>
        <taxon>Lactobacillales</taxon>
        <taxon>Streptococcaceae</taxon>
        <taxon>Lactococcus</taxon>
    </lineage>
</organism>
<reference evidence="1" key="1">
    <citation type="submission" date="2023-03" db="EMBL/GenBank/DDBJ databases">
        <authorList>
            <person name="Shen W."/>
            <person name="Cai J."/>
        </authorList>
    </citation>
    <scope>NUCLEOTIDE SEQUENCE</scope>
    <source>
        <strain evidence="1">P86-2</strain>
    </source>
</reference>
<protein>
    <submittedName>
        <fullName evidence="1">Uncharacterized protein</fullName>
    </submittedName>
</protein>
<dbReference type="AlphaFoldDB" id="A0AAJ2IT56"/>
<dbReference type="Proteomes" id="UP001262817">
    <property type="component" value="Unassembled WGS sequence"/>
</dbReference>
<comment type="caution">
    <text evidence="1">The sequence shown here is derived from an EMBL/GenBank/DDBJ whole genome shotgun (WGS) entry which is preliminary data.</text>
</comment>